<gene>
    <name evidence="2" type="ORF">ALO50_102213</name>
</gene>
<name>A0A0P9MHL0_PSESX</name>
<organism evidence="2 3">
    <name type="scientific">Pseudomonas syringae pv. cerasicola</name>
    <dbReference type="NCBI Taxonomy" id="264451"/>
    <lineage>
        <taxon>Bacteria</taxon>
        <taxon>Pseudomonadati</taxon>
        <taxon>Pseudomonadota</taxon>
        <taxon>Gammaproteobacteria</taxon>
        <taxon>Pseudomonadales</taxon>
        <taxon>Pseudomonadaceae</taxon>
        <taxon>Pseudomonas</taxon>
        <taxon>Pseudomonas syringae</taxon>
    </lineage>
</organism>
<evidence type="ECO:0000313" key="2">
    <source>
        <dbReference type="EMBL" id="KPW91289.1"/>
    </source>
</evidence>
<dbReference type="Proteomes" id="UP000050356">
    <property type="component" value="Unassembled WGS sequence"/>
</dbReference>
<evidence type="ECO:0000256" key="1">
    <source>
        <dbReference type="SAM" id="MobiDB-lite"/>
    </source>
</evidence>
<proteinExistence type="predicted"/>
<dbReference type="EMBL" id="LJQA01000546">
    <property type="protein sequence ID" value="KPW91289.1"/>
    <property type="molecule type" value="Genomic_DNA"/>
</dbReference>
<protein>
    <submittedName>
        <fullName evidence="2">Uncharacterized protein</fullName>
    </submittedName>
</protein>
<sequence>MIGLDLLAVDPGAGLLGNRRQLFGSAGNLRDAVTNTGNQLAQGGAHALDALLQHAQFVTSGDGFGMSQVASSDALDNRQRVAQRPGDLPGNDDGRKNAQQHDQQHATDLQITRLSSVILAHLHLNAIQLFAQFDDGSPLGSQVLTHARSSLSGGLESVDRAAVATKSAFKLGNLFAVGSAKSGFEPVQMTDRRIQLLKSCCLGLVIGVAGITTYFIANQNQVLPGGSRQLGLIKTRRVRRIDLRDGIVQRVDSPHGNHGIGGHLVTHFGASLKRSAHAVQRGFIVTGDIGQFAQRLEVERVVEADEQ</sequence>
<feature type="region of interest" description="Disordered" evidence="1">
    <location>
        <begin position="74"/>
        <end position="106"/>
    </location>
</feature>
<dbReference type="AlphaFoldDB" id="A0A0P9MHL0"/>
<evidence type="ECO:0000313" key="3">
    <source>
        <dbReference type="Proteomes" id="UP000050356"/>
    </source>
</evidence>
<accession>A0A0P9MHL0</accession>
<comment type="caution">
    <text evidence="2">The sequence shown here is derived from an EMBL/GenBank/DDBJ whole genome shotgun (WGS) entry which is preliminary data.</text>
</comment>
<reference evidence="2 3" key="1">
    <citation type="submission" date="2015-09" db="EMBL/GenBank/DDBJ databases">
        <title>Genome announcement of multiple Pseudomonas syringae strains.</title>
        <authorList>
            <person name="Thakur S."/>
            <person name="Wang P.W."/>
            <person name="Gong Y."/>
            <person name="Weir B.S."/>
            <person name="Guttman D.S."/>
        </authorList>
    </citation>
    <scope>NUCLEOTIDE SEQUENCE [LARGE SCALE GENOMIC DNA]</scope>
    <source>
        <strain evidence="2 3">ICMP17524</strain>
    </source>
</reference>